<evidence type="ECO:0000313" key="1">
    <source>
        <dbReference type="EMBL" id="VTZ63778.1"/>
    </source>
</evidence>
<sequence>MFLGRVDPKKIAIDSNKLERDAGGKPHPLFLIPL</sequence>
<dbReference type="AlphaFoldDB" id="A0A508X1T5"/>
<accession>A0A508X1T5</accession>
<protein>
    <submittedName>
        <fullName evidence="1">Uncharacterized protein</fullName>
    </submittedName>
</protein>
<proteinExistence type="predicted"/>
<gene>
    <name evidence="1" type="ORF">EMEDMD4_520072</name>
</gene>
<reference evidence="1" key="1">
    <citation type="submission" date="2019-06" db="EMBL/GenBank/DDBJ databases">
        <authorList>
            <person name="Le Quere A."/>
            <person name="Colella S."/>
        </authorList>
    </citation>
    <scope>NUCLEOTIDE SEQUENCE</scope>
    <source>
        <strain evidence="1">EmedicaeMD41</strain>
    </source>
</reference>
<organism evidence="1">
    <name type="scientific">Sinorhizobium medicae</name>
    <dbReference type="NCBI Taxonomy" id="110321"/>
    <lineage>
        <taxon>Bacteria</taxon>
        <taxon>Pseudomonadati</taxon>
        <taxon>Pseudomonadota</taxon>
        <taxon>Alphaproteobacteria</taxon>
        <taxon>Hyphomicrobiales</taxon>
        <taxon>Rhizobiaceae</taxon>
        <taxon>Sinorhizobium/Ensifer group</taxon>
        <taxon>Sinorhizobium</taxon>
    </lineage>
</organism>
<name>A0A508X1T5_9HYPH</name>
<dbReference type="EMBL" id="CABFNB010000120">
    <property type="protein sequence ID" value="VTZ63778.1"/>
    <property type="molecule type" value="Genomic_DNA"/>
</dbReference>
<dbReference type="Proteomes" id="UP000507954">
    <property type="component" value="Unassembled WGS sequence"/>
</dbReference>